<dbReference type="InterPro" id="IPR000014">
    <property type="entry name" value="PAS"/>
</dbReference>
<dbReference type="Pfam" id="PF13185">
    <property type="entry name" value="GAF_2"/>
    <property type="match status" value="1"/>
</dbReference>
<keyword evidence="12" id="KW-1185">Reference proteome</keyword>
<dbReference type="Pfam" id="PF08447">
    <property type="entry name" value="PAS_3"/>
    <property type="match status" value="1"/>
</dbReference>
<evidence type="ECO:0000256" key="1">
    <source>
        <dbReference type="ARBA" id="ARBA00000085"/>
    </source>
</evidence>
<dbReference type="PANTHER" id="PTHR43711:SF26">
    <property type="entry name" value="SENSOR HISTIDINE KINASE RCSC"/>
    <property type="match status" value="1"/>
</dbReference>
<dbReference type="InterPro" id="IPR036097">
    <property type="entry name" value="HisK_dim/P_sf"/>
</dbReference>
<dbReference type="EC" id="2.7.13.3" evidence="2"/>
<evidence type="ECO:0000256" key="7">
    <source>
        <dbReference type="SAM" id="Coils"/>
    </source>
</evidence>
<dbReference type="InterPro" id="IPR050736">
    <property type="entry name" value="Sensor_HK_Regulatory"/>
</dbReference>
<dbReference type="RefSeq" id="WP_130608388.1">
    <property type="nucleotide sequence ID" value="NZ_SGIU01000001.1"/>
</dbReference>
<evidence type="ECO:0000256" key="4">
    <source>
        <dbReference type="ARBA" id="ARBA00022679"/>
    </source>
</evidence>
<dbReference type="InterPro" id="IPR004358">
    <property type="entry name" value="Sig_transdc_His_kin-like_C"/>
</dbReference>
<dbReference type="Gene3D" id="3.30.450.40">
    <property type="match status" value="1"/>
</dbReference>
<dbReference type="SMART" id="SM00091">
    <property type="entry name" value="PAS"/>
    <property type="match status" value="2"/>
</dbReference>
<dbReference type="InterPro" id="IPR001610">
    <property type="entry name" value="PAC"/>
</dbReference>
<dbReference type="Gene3D" id="1.10.287.130">
    <property type="match status" value="1"/>
</dbReference>
<dbReference type="PANTHER" id="PTHR43711">
    <property type="entry name" value="TWO-COMPONENT HISTIDINE KINASE"/>
    <property type="match status" value="1"/>
</dbReference>
<feature type="domain" description="Histidine kinase" evidence="8">
    <location>
        <begin position="635"/>
        <end position="851"/>
    </location>
</feature>
<dbReference type="InterPro" id="IPR003661">
    <property type="entry name" value="HisK_dim/P_dom"/>
</dbReference>
<dbReference type="Gene3D" id="3.30.450.20">
    <property type="entry name" value="PAS domain"/>
    <property type="match status" value="3"/>
</dbReference>
<dbReference type="PROSITE" id="PS50109">
    <property type="entry name" value="HIS_KIN"/>
    <property type="match status" value="1"/>
</dbReference>
<dbReference type="InterPro" id="IPR035965">
    <property type="entry name" value="PAS-like_dom_sf"/>
</dbReference>
<feature type="coiled-coil region" evidence="7">
    <location>
        <begin position="602"/>
        <end position="629"/>
    </location>
</feature>
<accession>A0A4Q8QI93</accession>
<dbReference type="InterPro" id="IPR036890">
    <property type="entry name" value="HATPase_C_sf"/>
</dbReference>
<dbReference type="CDD" id="cd00130">
    <property type="entry name" value="PAS"/>
    <property type="match status" value="2"/>
</dbReference>
<dbReference type="SUPFAM" id="SSF55785">
    <property type="entry name" value="PYP-like sensor domain (PAS domain)"/>
    <property type="match status" value="2"/>
</dbReference>
<keyword evidence="4" id="KW-0808">Transferase</keyword>
<comment type="catalytic activity">
    <reaction evidence="1">
        <text>ATP + protein L-histidine = ADP + protein N-phospho-L-histidine.</text>
        <dbReference type="EC" id="2.7.13.3"/>
    </reaction>
</comment>
<keyword evidence="6" id="KW-0902">Two-component regulatory system</keyword>
<feature type="coiled-coil region" evidence="7">
    <location>
        <begin position="450"/>
        <end position="498"/>
    </location>
</feature>
<comment type="caution">
    <text evidence="11">The sequence shown here is derived from an EMBL/GenBank/DDBJ whole genome shotgun (WGS) entry which is preliminary data.</text>
</comment>
<gene>
    <name evidence="11" type="ORF">EW142_00995</name>
</gene>
<dbReference type="InterPro" id="IPR005467">
    <property type="entry name" value="His_kinase_dom"/>
</dbReference>
<feature type="domain" description="PAC" evidence="10">
    <location>
        <begin position="223"/>
        <end position="275"/>
    </location>
</feature>
<dbReference type="InterPro" id="IPR000700">
    <property type="entry name" value="PAS-assoc_C"/>
</dbReference>
<dbReference type="InterPro" id="IPR029016">
    <property type="entry name" value="GAF-like_dom_sf"/>
</dbReference>
<dbReference type="InterPro" id="IPR013655">
    <property type="entry name" value="PAS_fold_3"/>
</dbReference>
<dbReference type="EMBL" id="SGIU01000001">
    <property type="protein sequence ID" value="TAI48413.1"/>
    <property type="molecule type" value="Genomic_DNA"/>
</dbReference>
<evidence type="ECO:0000256" key="5">
    <source>
        <dbReference type="ARBA" id="ARBA00022777"/>
    </source>
</evidence>
<dbReference type="GO" id="GO:0000155">
    <property type="term" value="F:phosphorelay sensor kinase activity"/>
    <property type="evidence" value="ECO:0007669"/>
    <property type="project" value="InterPro"/>
</dbReference>
<dbReference type="Gene3D" id="3.30.565.10">
    <property type="entry name" value="Histidine kinase-like ATPase, C-terminal domain"/>
    <property type="match status" value="1"/>
</dbReference>
<organism evidence="11 12">
    <name type="scientific">Flagellimonas allohymeniacidonis</name>
    <dbReference type="NCBI Taxonomy" id="2517819"/>
    <lineage>
        <taxon>Bacteria</taxon>
        <taxon>Pseudomonadati</taxon>
        <taxon>Bacteroidota</taxon>
        <taxon>Flavobacteriia</taxon>
        <taxon>Flavobacteriales</taxon>
        <taxon>Flavobacteriaceae</taxon>
        <taxon>Flagellimonas</taxon>
    </lineage>
</organism>
<evidence type="ECO:0000256" key="3">
    <source>
        <dbReference type="ARBA" id="ARBA00022553"/>
    </source>
</evidence>
<evidence type="ECO:0000259" key="10">
    <source>
        <dbReference type="PROSITE" id="PS50113"/>
    </source>
</evidence>
<dbReference type="Pfam" id="PF13426">
    <property type="entry name" value="PAS_9"/>
    <property type="match status" value="1"/>
</dbReference>
<dbReference type="SMART" id="SM00086">
    <property type="entry name" value="PAC"/>
    <property type="match status" value="2"/>
</dbReference>
<dbReference type="PRINTS" id="PR00344">
    <property type="entry name" value="BCTRLSENSOR"/>
</dbReference>
<dbReference type="PROSITE" id="PS50112">
    <property type="entry name" value="PAS"/>
    <property type="match status" value="2"/>
</dbReference>
<evidence type="ECO:0000256" key="2">
    <source>
        <dbReference type="ARBA" id="ARBA00012438"/>
    </source>
</evidence>
<keyword evidence="3" id="KW-0597">Phosphoprotein</keyword>
<dbReference type="CDD" id="cd00082">
    <property type="entry name" value="HisKA"/>
    <property type="match status" value="1"/>
</dbReference>
<evidence type="ECO:0000259" key="8">
    <source>
        <dbReference type="PROSITE" id="PS50109"/>
    </source>
</evidence>
<keyword evidence="5" id="KW-0418">Kinase</keyword>
<evidence type="ECO:0000313" key="11">
    <source>
        <dbReference type="EMBL" id="TAI48413.1"/>
    </source>
</evidence>
<dbReference type="InterPro" id="IPR003018">
    <property type="entry name" value="GAF"/>
</dbReference>
<dbReference type="PROSITE" id="PS50113">
    <property type="entry name" value="PAC"/>
    <property type="match status" value="1"/>
</dbReference>
<evidence type="ECO:0000313" key="12">
    <source>
        <dbReference type="Proteomes" id="UP000291981"/>
    </source>
</evidence>
<keyword evidence="7" id="KW-0175">Coiled coil</keyword>
<dbReference type="FunFam" id="3.30.565.10:FF:000006">
    <property type="entry name" value="Sensor histidine kinase WalK"/>
    <property type="match status" value="1"/>
</dbReference>
<proteinExistence type="predicted"/>
<dbReference type="SMART" id="SM00387">
    <property type="entry name" value="HATPase_c"/>
    <property type="match status" value="1"/>
</dbReference>
<feature type="domain" description="PAS" evidence="9">
    <location>
        <begin position="147"/>
        <end position="220"/>
    </location>
</feature>
<evidence type="ECO:0000256" key="6">
    <source>
        <dbReference type="ARBA" id="ARBA00023012"/>
    </source>
</evidence>
<dbReference type="Pfam" id="PF02518">
    <property type="entry name" value="HATPase_c"/>
    <property type="match status" value="1"/>
</dbReference>
<dbReference type="AlphaFoldDB" id="A0A4Q8QI93"/>
<dbReference type="InterPro" id="IPR003594">
    <property type="entry name" value="HATPase_dom"/>
</dbReference>
<dbReference type="SMART" id="SM00388">
    <property type="entry name" value="HisKA"/>
    <property type="match status" value="1"/>
</dbReference>
<dbReference type="SUPFAM" id="SSF55874">
    <property type="entry name" value="ATPase domain of HSP90 chaperone/DNA topoisomerase II/histidine kinase"/>
    <property type="match status" value="1"/>
</dbReference>
<name>A0A4Q8QI93_9FLAO</name>
<dbReference type="Proteomes" id="UP000291981">
    <property type="component" value="Unassembled WGS sequence"/>
</dbReference>
<reference evidence="11 12" key="1">
    <citation type="submission" date="2019-02" db="EMBL/GenBank/DDBJ databases">
        <title>Draft genome sequence of Muricauda sp. 176CP4-71.</title>
        <authorList>
            <person name="Park J.-S."/>
        </authorList>
    </citation>
    <scope>NUCLEOTIDE SEQUENCE [LARGE SCALE GENOMIC DNA]</scope>
    <source>
        <strain evidence="11 12">176CP4-71</strain>
    </source>
</reference>
<sequence>MTSQQYFQKQKTSRSALFESDRKLRTLVANLPGIVYRYKNDEDWTIEFISEGCKNLTGYSPEQFMVSPTISWGSLIHPEDHKRVKDLVKEATEQNKRFHITYRILDIDKKVRWVRETGIGIERNGKEAFFLEGFIQDVTDIMEQGGSLEVADRALNAAGNGILVSDANKKGFPIIYVNKAFEKITGYSSGEAMGRNCNFLQSHDRDQEEIETIRRALAKGEACHVIIRNYKKDGTLFWNELSITPVKDHEGKLTHFIGIQNDVTHGKNMQLLRKAKNDILEMVVKKKSLISITTQILEVLKEWIKEGMFALMVMDEHKRTLHRMAGLSLPEALGSALDEILIGSNFCSCTQVAFHKKKEIVKDILDEPHWSKYHDIVKESDVSACWSYPMVDGNYDILGVLSVFHPKAVAPTKNEEELILEMVGLASLAFEQAKSQKLLNESHERLANYSKGLERKVEKHTKELQKALNDLTVSNFELVSQTAEAKEAEKRAETSEAMFLAIAKKFPKGAILLVDDKMYIHFMEGSELQSIQKQIRDNGGVKIADLKDFSEQRKEIFKRYIKRTLDGEHLSFETEYKRIPYVINTTPLSTENGNISHALLVLLNISDRKKNETKMLENLKRERELSELKSRFISTASHEFRTPLSVILSSATLIEKQNEVGQEERRLRHLMRIRSNVQHLVSILNDFLSLSKLDEGKTLAQPEYFDIIDLSKNIIEEIEVSKKAGQKITLDSNGAHISVYLDPKLMRHILLNLLSNAVKYSEENSPILLKIHDGLYEVFLTVEDKGIGIPIEEQQHLFQRFFRAKNSVNIAGTGLGLHIVKQYTELMNGKLNFTSEENKGSTFTLKFPKKVNSHEESISN</sequence>
<dbReference type="OrthoDB" id="9808408at2"/>
<dbReference type="SUPFAM" id="SSF55781">
    <property type="entry name" value="GAF domain-like"/>
    <property type="match status" value="1"/>
</dbReference>
<evidence type="ECO:0000259" key="9">
    <source>
        <dbReference type="PROSITE" id="PS50112"/>
    </source>
</evidence>
<dbReference type="NCBIfam" id="TIGR00229">
    <property type="entry name" value="sensory_box"/>
    <property type="match status" value="2"/>
</dbReference>
<feature type="domain" description="PAS" evidence="9">
    <location>
        <begin position="20"/>
        <end position="95"/>
    </location>
</feature>
<protein>
    <recommendedName>
        <fullName evidence="2">histidine kinase</fullName>
        <ecNumber evidence="2">2.7.13.3</ecNumber>
    </recommendedName>
</protein>
<dbReference type="Pfam" id="PF00512">
    <property type="entry name" value="HisKA"/>
    <property type="match status" value="1"/>
</dbReference>
<dbReference type="CDD" id="cd00075">
    <property type="entry name" value="HATPase"/>
    <property type="match status" value="1"/>
</dbReference>
<dbReference type="SUPFAM" id="SSF47384">
    <property type="entry name" value="Homodimeric domain of signal transducing histidine kinase"/>
    <property type="match status" value="1"/>
</dbReference>